<comment type="caution">
    <text evidence="2">The sequence shown here is derived from an EMBL/GenBank/DDBJ whole genome shotgun (WGS) entry which is preliminary data.</text>
</comment>
<dbReference type="Proteomes" id="UP000257109">
    <property type="component" value="Unassembled WGS sequence"/>
</dbReference>
<accession>A0A371E0G2</accession>
<organism evidence="2 3">
    <name type="scientific">Mucuna pruriens</name>
    <name type="common">Velvet bean</name>
    <name type="synonym">Dolichos pruriens</name>
    <dbReference type="NCBI Taxonomy" id="157652"/>
    <lineage>
        <taxon>Eukaryota</taxon>
        <taxon>Viridiplantae</taxon>
        <taxon>Streptophyta</taxon>
        <taxon>Embryophyta</taxon>
        <taxon>Tracheophyta</taxon>
        <taxon>Spermatophyta</taxon>
        <taxon>Magnoliopsida</taxon>
        <taxon>eudicotyledons</taxon>
        <taxon>Gunneridae</taxon>
        <taxon>Pentapetalae</taxon>
        <taxon>rosids</taxon>
        <taxon>fabids</taxon>
        <taxon>Fabales</taxon>
        <taxon>Fabaceae</taxon>
        <taxon>Papilionoideae</taxon>
        <taxon>50 kb inversion clade</taxon>
        <taxon>NPAAA clade</taxon>
        <taxon>indigoferoid/millettioid clade</taxon>
        <taxon>Phaseoleae</taxon>
        <taxon>Mucuna</taxon>
    </lineage>
</organism>
<evidence type="ECO:0000313" key="2">
    <source>
        <dbReference type="EMBL" id="RDX58283.1"/>
    </source>
</evidence>
<dbReference type="EMBL" id="QJKJ01017657">
    <property type="protein sequence ID" value="RDX58283.1"/>
    <property type="molecule type" value="Genomic_DNA"/>
</dbReference>
<reference evidence="2" key="1">
    <citation type="submission" date="2018-05" db="EMBL/GenBank/DDBJ databases">
        <title>Draft genome of Mucuna pruriens seed.</title>
        <authorList>
            <person name="Nnadi N.E."/>
            <person name="Vos R."/>
            <person name="Hasami M.H."/>
            <person name="Devisetty U.K."/>
            <person name="Aguiy J.C."/>
        </authorList>
    </citation>
    <scope>NUCLEOTIDE SEQUENCE [LARGE SCALE GENOMIC DNA]</scope>
    <source>
        <strain evidence="2">JCA_2017</strain>
    </source>
</reference>
<feature type="compositionally biased region" description="Basic and acidic residues" evidence="1">
    <location>
        <begin position="58"/>
        <end position="85"/>
    </location>
</feature>
<proteinExistence type="predicted"/>
<gene>
    <name evidence="2" type="ORF">CR513_62414</name>
</gene>
<feature type="compositionally biased region" description="Basic and acidic residues" evidence="1">
    <location>
        <begin position="130"/>
        <end position="141"/>
    </location>
</feature>
<dbReference type="AlphaFoldDB" id="A0A371E0G2"/>
<feature type="region of interest" description="Disordered" evidence="1">
    <location>
        <begin position="48"/>
        <end position="141"/>
    </location>
</feature>
<keyword evidence="3" id="KW-1185">Reference proteome</keyword>
<protein>
    <submittedName>
        <fullName evidence="2">Uncharacterized protein</fullName>
    </submittedName>
</protein>
<sequence length="141" mass="16290">MNHCHEGGYAYDAQHVHASRRYAFHRFPLHQRPWSRVRRTRPVIVLRGRGSTPACARKIKEEREERGHHGKEPRERELGPRERRQARVLKRFGRVREHVDESGGQNHPSGEGLRRDKEVAVGAEEAAVFSDERYGDSGHAS</sequence>
<evidence type="ECO:0000256" key="1">
    <source>
        <dbReference type="SAM" id="MobiDB-lite"/>
    </source>
</evidence>
<feature type="non-terminal residue" evidence="2">
    <location>
        <position position="1"/>
    </location>
</feature>
<name>A0A371E0G2_MUCPR</name>
<evidence type="ECO:0000313" key="3">
    <source>
        <dbReference type="Proteomes" id="UP000257109"/>
    </source>
</evidence>